<dbReference type="PROSITE" id="PS00903">
    <property type="entry name" value="CYT_DCMP_DEAMINASES_1"/>
    <property type="match status" value="1"/>
</dbReference>
<comment type="function">
    <text evidence="1 13">Converts 2,5-diamino-6-(ribosylamino)-4(3h)-pyrimidinone 5'-phosphate into 5-amino-6-(ribosylamino)-2,4(1h,3h)-pyrimidinedione 5'-phosphate.</text>
</comment>
<dbReference type="InterPro" id="IPR050765">
    <property type="entry name" value="Riboflavin_Biosynth_HTPR"/>
</dbReference>
<feature type="binding site" evidence="15">
    <location>
        <position position="162"/>
    </location>
    <ligand>
        <name>substrate</name>
    </ligand>
</feature>
<comment type="catalytic activity">
    <reaction evidence="13">
        <text>2,5-diamino-6-hydroxy-4-(5-phosphoribosylamino)-pyrimidine + H2O + H(+) = 5-amino-6-(5-phospho-D-ribosylamino)uracil + NH4(+)</text>
        <dbReference type="Rhea" id="RHEA:21868"/>
        <dbReference type="ChEBI" id="CHEBI:15377"/>
        <dbReference type="ChEBI" id="CHEBI:15378"/>
        <dbReference type="ChEBI" id="CHEBI:28938"/>
        <dbReference type="ChEBI" id="CHEBI:58453"/>
        <dbReference type="ChEBI" id="CHEBI:58614"/>
        <dbReference type="EC" id="3.5.4.26"/>
    </reaction>
</comment>
<dbReference type="InterPro" id="IPR004794">
    <property type="entry name" value="Eubact_RibD"/>
</dbReference>
<feature type="binding site" evidence="15">
    <location>
        <position position="223"/>
    </location>
    <ligand>
        <name>NADP(+)</name>
        <dbReference type="ChEBI" id="CHEBI:58349"/>
    </ligand>
</feature>
<dbReference type="GO" id="GO:0009231">
    <property type="term" value="P:riboflavin biosynthetic process"/>
    <property type="evidence" value="ECO:0007669"/>
    <property type="project" value="UniProtKB-UniPathway"/>
</dbReference>
<feature type="binding site" evidence="15">
    <location>
        <position position="178"/>
    </location>
    <ligand>
        <name>substrate</name>
    </ligand>
</feature>
<evidence type="ECO:0000256" key="1">
    <source>
        <dbReference type="ARBA" id="ARBA00002151"/>
    </source>
</evidence>
<feature type="binding site" evidence="15">
    <location>
        <position position="148"/>
    </location>
    <ligand>
        <name>NADP(+)</name>
        <dbReference type="ChEBI" id="CHEBI:58349"/>
    </ligand>
</feature>
<dbReference type="Pfam" id="PF00383">
    <property type="entry name" value="dCMP_cyt_deam_1"/>
    <property type="match status" value="1"/>
</dbReference>
<keyword evidence="11 13" id="KW-0560">Oxidoreductase</keyword>
<evidence type="ECO:0000259" key="17">
    <source>
        <dbReference type="PROSITE" id="PS51747"/>
    </source>
</evidence>
<evidence type="ECO:0000256" key="14">
    <source>
        <dbReference type="PIRSR" id="PIRSR006769-1"/>
    </source>
</evidence>
<dbReference type="OrthoDB" id="9800865at2"/>
<evidence type="ECO:0000256" key="2">
    <source>
        <dbReference type="ARBA" id="ARBA00004882"/>
    </source>
</evidence>
<comment type="pathway">
    <text evidence="3 13">Cofactor biosynthesis; riboflavin biosynthesis; 5-amino-6-(D-ribitylamino)uracil from GTP: step 3/4.</text>
</comment>
<dbReference type="GO" id="GO:0008703">
    <property type="term" value="F:5-amino-6-(5-phosphoribosylamino)uracil reductase activity"/>
    <property type="evidence" value="ECO:0007669"/>
    <property type="project" value="UniProtKB-EC"/>
</dbReference>
<evidence type="ECO:0000256" key="7">
    <source>
        <dbReference type="ARBA" id="ARBA00022723"/>
    </source>
</evidence>
<feature type="binding site" evidence="15">
    <location>
        <position position="198"/>
    </location>
    <ligand>
        <name>substrate</name>
    </ligand>
</feature>
<protein>
    <recommendedName>
        <fullName evidence="13">Riboflavin biosynthesis protein RibD</fullName>
    </recommendedName>
    <domain>
        <recommendedName>
            <fullName evidence="13">Diaminohydroxyphosphoribosylaminopyrimidine deaminase</fullName>
            <shortName evidence="13">DRAP deaminase</shortName>
            <ecNumber evidence="13">3.5.4.26</ecNumber>
        </recommendedName>
        <alternativeName>
            <fullName evidence="13">Riboflavin-specific deaminase</fullName>
        </alternativeName>
    </domain>
    <domain>
        <recommendedName>
            <fullName evidence="13">5-amino-6-(5-phosphoribosylamino)uracil reductase</fullName>
            <ecNumber evidence="13">1.1.1.193</ecNumber>
        </recommendedName>
        <alternativeName>
            <fullName evidence="13">HTP reductase</fullName>
        </alternativeName>
    </domain>
</protein>
<dbReference type="EC" id="1.1.1.193" evidence="13"/>
<evidence type="ECO:0000256" key="10">
    <source>
        <dbReference type="ARBA" id="ARBA00022857"/>
    </source>
</evidence>
<dbReference type="Pfam" id="PF01872">
    <property type="entry name" value="RibD_C"/>
    <property type="match status" value="1"/>
</dbReference>
<feature type="binding site" evidence="15">
    <location>
        <begin position="295"/>
        <end position="301"/>
    </location>
    <ligand>
        <name>NADP(+)</name>
        <dbReference type="ChEBI" id="CHEBI:58349"/>
    </ligand>
</feature>
<dbReference type="Gene3D" id="3.40.430.10">
    <property type="entry name" value="Dihydrofolate Reductase, subunit A"/>
    <property type="match status" value="1"/>
</dbReference>
<comment type="similarity">
    <text evidence="5 13">In the C-terminal section; belongs to the HTP reductase family.</text>
</comment>
<dbReference type="NCBIfam" id="TIGR00227">
    <property type="entry name" value="ribD_Cterm"/>
    <property type="match status" value="1"/>
</dbReference>
<dbReference type="RefSeq" id="WP_076838261.1">
    <property type="nucleotide sequence ID" value="NZ_CP019434.1"/>
</dbReference>
<evidence type="ECO:0000256" key="9">
    <source>
        <dbReference type="ARBA" id="ARBA00022833"/>
    </source>
</evidence>
<dbReference type="InterPro" id="IPR024072">
    <property type="entry name" value="DHFR-like_dom_sf"/>
</dbReference>
<feature type="binding site" evidence="15">
    <location>
        <position position="201"/>
    </location>
    <ligand>
        <name>substrate</name>
    </ligand>
</feature>
<dbReference type="STRING" id="1765967.BW247_02385"/>
<feature type="domain" description="CMP/dCMP-type deaminase" evidence="17">
    <location>
        <begin position="1"/>
        <end position="117"/>
    </location>
</feature>
<evidence type="ECO:0000256" key="12">
    <source>
        <dbReference type="ARBA" id="ARBA00023268"/>
    </source>
</evidence>
<keyword evidence="9 13" id="KW-0862">Zinc</keyword>
<dbReference type="SUPFAM" id="SSF53927">
    <property type="entry name" value="Cytidine deaminase-like"/>
    <property type="match status" value="1"/>
</dbReference>
<evidence type="ECO:0000256" key="8">
    <source>
        <dbReference type="ARBA" id="ARBA00022801"/>
    </source>
</evidence>
<dbReference type="GO" id="GO:0050661">
    <property type="term" value="F:NADP binding"/>
    <property type="evidence" value="ECO:0007669"/>
    <property type="project" value="InterPro"/>
</dbReference>
<comment type="cofactor">
    <cofactor evidence="13 16">
        <name>Zn(2+)</name>
        <dbReference type="ChEBI" id="CHEBI:29105"/>
    </cofactor>
    <text evidence="13 16">Binds 1 zinc ion.</text>
</comment>
<evidence type="ECO:0000256" key="4">
    <source>
        <dbReference type="ARBA" id="ARBA00005259"/>
    </source>
</evidence>
<feature type="binding site" evidence="15">
    <location>
        <position position="194"/>
    </location>
    <ligand>
        <name>NADP(+)</name>
        <dbReference type="ChEBI" id="CHEBI:58349"/>
    </ligand>
</feature>
<comment type="catalytic activity">
    <reaction evidence="13">
        <text>5-amino-6-(5-phospho-D-ribitylamino)uracil + NADP(+) = 5-amino-6-(5-phospho-D-ribosylamino)uracil + NADPH + H(+)</text>
        <dbReference type="Rhea" id="RHEA:17845"/>
        <dbReference type="ChEBI" id="CHEBI:15378"/>
        <dbReference type="ChEBI" id="CHEBI:57783"/>
        <dbReference type="ChEBI" id="CHEBI:58349"/>
        <dbReference type="ChEBI" id="CHEBI:58421"/>
        <dbReference type="ChEBI" id="CHEBI:58453"/>
        <dbReference type="EC" id="1.1.1.193"/>
    </reaction>
</comment>
<feature type="binding site" evidence="16">
    <location>
        <position position="78"/>
    </location>
    <ligand>
        <name>Zn(2+)</name>
        <dbReference type="ChEBI" id="CHEBI:29105"/>
        <note>catalytic</note>
    </ligand>
</feature>
<dbReference type="FunFam" id="3.40.140.10:FF:000025">
    <property type="entry name" value="Riboflavin biosynthesis protein RibD"/>
    <property type="match status" value="1"/>
</dbReference>
<dbReference type="EC" id="3.5.4.26" evidence="13"/>
<dbReference type="UniPathway" id="UPA00275">
    <property type="reaction ID" value="UER00401"/>
</dbReference>
<keyword evidence="6 13" id="KW-0686">Riboflavin biosynthesis</keyword>
<comment type="pathway">
    <text evidence="2 13">Cofactor biosynthesis; riboflavin biosynthesis; 5-amino-6-(D-ribitylamino)uracil from GTP: step 2/4.</text>
</comment>
<accession>A0A1P8UKX0</accession>
<dbReference type="GO" id="GO:0008835">
    <property type="term" value="F:diaminohydroxyphosphoribosylaminopyrimidine deaminase activity"/>
    <property type="evidence" value="ECO:0007669"/>
    <property type="project" value="UniProtKB-EC"/>
</dbReference>
<evidence type="ECO:0000313" key="18">
    <source>
        <dbReference type="EMBL" id="APZ44498.1"/>
    </source>
</evidence>
<keyword evidence="12" id="KW-0511">Multifunctional enzyme</keyword>
<dbReference type="SUPFAM" id="SSF53597">
    <property type="entry name" value="Dihydrofolate reductase-like"/>
    <property type="match status" value="1"/>
</dbReference>
<dbReference type="PROSITE" id="PS51747">
    <property type="entry name" value="CYT_DCMP_DEAMINASES_2"/>
    <property type="match status" value="1"/>
</dbReference>
<dbReference type="AlphaFoldDB" id="A0A1P8UKX0"/>
<feature type="binding site" evidence="16">
    <location>
        <position position="69"/>
    </location>
    <ligand>
        <name>Zn(2+)</name>
        <dbReference type="ChEBI" id="CHEBI:29105"/>
        <note>catalytic</note>
    </ligand>
</feature>
<dbReference type="Proteomes" id="UP000243807">
    <property type="component" value="Chromosome"/>
</dbReference>
<evidence type="ECO:0000256" key="11">
    <source>
        <dbReference type="ARBA" id="ARBA00023002"/>
    </source>
</evidence>
<keyword evidence="10 13" id="KW-0521">NADP</keyword>
<organism evidence="18 19">
    <name type="scientific">Acidihalobacter ferrooxydans</name>
    <dbReference type="NCBI Taxonomy" id="1765967"/>
    <lineage>
        <taxon>Bacteria</taxon>
        <taxon>Pseudomonadati</taxon>
        <taxon>Pseudomonadota</taxon>
        <taxon>Gammaproteobacteria</taxon>
        <taxon>Chromatiales</taxon>
        <taxon>Ectothiorhodospiraceae</taxon>
        <taxon>Acidihalobacter</taxon>
    </lineage>
</organism>
<dbReference type="PIRSF" id="PIRSF006769">
    <property type="entry name" value="RibD"/>
    <property type="match status" value="1"/>
</dbReference>
<dbReference type="InterPro" id="IPR016192">
    <property type="entry name" value="APOBEC/CMP_deaminase_Zn-bd"/>
</dbReference>
<evidence type="ECO:0000256" key="6">
    <source>
        <dbReference type="ARBA" id="ARBA00022619"/>
    </source>
</evidence>
<comment type="similarity">
    <text evidence="4 13">In the N-terminal section; belongs to the cytidine and deoxycytidylate deaminase family.</text>
</comment>
<evidence type="ECO:0000256" key="13">
    <source>
        <dbReference type="PIRNR" id="PIRNR006769"/>
    </source>
</evidence>
<reference evidence="18 19" key="1">
    <citation type="submission" date="2017-01" db="EMBL/GenBank/DDBJ databases">
        <title>Draft sequence of Acidihalobacter ferrooxidans strain DSM 14175 (strain V8).</title>
        <authorList>
            <person name="Khaleque H.N."/>
            <person name="Ramsay J.P."/>
            <person name="Murphy R.J.T."/>
            <person name="Kaksonen A.H."/>
            <person name="Boxall N.J."/>
            <person name="Watkin E.L.J."/>
        </authorList>
    </citation>
    <scope>NUCLEOTIDE SEQUENCE [LARGE SCALE GENOMIC DNA]</scope>
    <source>
        <strain evidence="18 19">V8</strain>
    </source>
</reference>
<sequence>MARALQLARHGLYTTHPNPRVGCVIVRDGARVGEGWHARAGEPHAEIHALRAAGARARGAVAYVTLEPCSHHGRTPPCSDALIEAGVARVVAAMQDPNPQVAGQGLARLAAAGVETACGLMAREARALNPGFISRMERARPWVRVKSAMSLDGRTAMASGESQWITGEAARADVQRWRAQADAVMTGRGTVLADDPSLNVRLSAATLAFEGEVRQPLRVVLDTHLRTSPDARLFAAPGKVLVLCADTSADARRAALQTRGAEVCAVTAHAQGLDLRAVLHALAAREINEVHVEAGATLSGALIAAGLADELVLYIAPSLLGDTGRGLFTLPGLEHLQDRVELELRDVRRVGRDWRIVAGPPPRA</sequence>
<dbReference type="InterPro" id="IPR011549">
    <property type="entry name" value="RibD_C"/>
</dbReference>
<dbReference type="PANTHER" id="PTHR38011:SF7">
    <property type="entry name" value="2,5-DIAMINO-6-RIBOSYLAMINO-4(3H)-PYRIMIDINONE 5'-PHOSPHATE REDUCTASE"/>
    <property type="match status" value="1"/>
</dbReference>
<keyword evidence="7 13" id="KW-0479">Metal-binding</keyword>
<dbReference type="Gene3D" id="3.40.140.10">
    <property type="entry name" value="Cytidine Deaminase, domain 2"/>
    <property type="match status" value="1"/>
</dbReference>
<proteinExistence type="inferred from homology"/>
<dbReference type="InterPro" id="IPR002125">
    <property type="entry name" value="CMP_dCMP_dom"/>
</dbReference>
<dbReference type="NCBIfam" id="TIGR00326">
    <property type="entry name" value="eubact_ribD"/>
    <property type="match status" value="1"/>
</dbReference>
<keyword evidence="8 13" id="KW-0378">Hydrolase</keyword>
<dbReference type="InterPro" id="IPR002734">
    <property type="entry name" value="RibDG_C"/>
</dbReference>
<name>A0A1P8UKX0_9GAMM</name>
<dbReference type="EMBL" id="CP019434">
    <property type="protein sequence ID" value="APZ44498.1"/>
    <property type="molecule type" value="Genomic_DNA"/>
</dbReference>
<feature type="binding site" evidence="16">
    <location>
        <position position="44"/>
    </location>
    <ligand>
        <name>Zn(2+)</name>
        <dbReference type="ChEBI" id="CHEBI:29105"/>
        <note>catalytic</note>
    </ligand>
</feature>
<keyword evidence="19" id="KW-1185">Reference proteome</keyword>
<dbReference type="CDD" id="cd01284">
    <property type="entry name" value="Riboflavin_deaminase-reductase"/>
    <property type="match status" value="1"/>
</dbReference>
<feature type="binding site" evidence="15">
    <location>
        <position position="164"/>
    </location>
    <ligand>
        <name>NADP(+)</name>
        <dbReference type="ChEBI" id="CHEBI:58349"/>
    </ligand>
</feature>
<dbReference type="PANTHER" id="PTHR38011">
    <property type="entry name" value="DIHYDROFOLATE REDUCTASE FAMILY PROTEIN (AFU_ORTHOLOGUE AFUA_8G06820)"/>
    <property type="match status" value="1"/>
</dbReference>
<evidence type="ECO:0000256" key="15">
    <source>
        <dbReference type="PIRSR" id="PIRSR006769-2"/>
    </source>
</evidence>
<evidence type="ECO:0000313" key="19">
    <source>
        <dbReference type="Proteomes" id="UP000243807"/>
    </source>
</evidence>
<feature type="active site" description="Proton donor" evidence="14">
    <location>
        <position position="46"/>
    </location>
</feature>
<evidence type="ECO:0000256" key="5">
    <source>
        <dbReference type="ARBA" id="ARBA00007417"/>
    </source>
</evidence>
<dbReference type="GO" id="GO:0008270">
    <property type="term" value="F:zinc ion binding"/>
    <property type="evidence" value="ECO:0007669"/>
    <property type="project" value="InterPro"/>
</dbReference>
<feature type="binding site" evidence="15">
    <location>
        <position position="190"/>
    </location>
    <ligand>
        <name>NADP(+)</name>
        <dbReference type="ChEBI" id="CHEBI:58349"/>
    </ligand>
</feature>
<feature type="binding site" evidence="15">
    <location>
        <position position="293"/>
    </location>
    <ligand>
        <name>substrate</name>
    </ligand>
</feature>
<dbReference type="InterPro" id="IPR016193">
    <property type="entry name" value="Cytidine_deaminase-like"/>
</dbReference>
<gene>
    <name evidence="18" type="ORF">BW247_02385</name>
</gene>
<evidence type="ECO:0000256" key="16">
    <source>
        <dbReference type="PIRSR" id="PIRSR006769-3"/>
    </source>
</evidence>
<dbReference type="KEGG" id="afy:BW247_02385"/>
<evidence type="ECO:0000256" key="3">
    <source>
        <dbReference type="ARBA" id="ARBA00004910"/>
    </source>
</evidence>